<evidence type="ECO:0000313" key="4">
    <source>
        <dbReference type="Proteomes" id="UP000001514"/>
    </source>
</evidence>
<feature type="repeat" description="PPR" evidence="2">
    <location>
        <begin position="342"/>
        <end position="376"/>
    </location>
</feature>
<dbReference type="eggNOG" id="KOG4197">
    <property type="taxonomic scope" value="Eukaryota"/>
</dbReference>
<dbReference type="GO" id="GO:0009451">
    <property type="term" value="P:RNA modification"/>
    <property type="evidence" value="ECO:0007669"/>
    <property type="project" value="InterPro"/>
</dbReference>
<dbReference type="Pfam" id="PF13041">
    <property type="entry name" value="PPR_2"/>
    <property type="match status" value="2"/>
</dbReference>
<reference evidence="3 4" key="1">
    <citation type="journal article" date="2011" name="Science">
        <title>The Selaginella genome identifies genetic changes associated with the evolution of vascular plants.</title>
        <authorList>
            <person name="Banks J.A."/>
            <person name="Nishiyama T."/>
            <person name="Hasebe M."/>
            <person name="Bowman J.L."/>
            <person name="Gribskov M."/>
            <person name="dePamphilis C."/>
            <person name="Albert V.A."/>
            <person name="Aono N."/>
            <person name="Aoyama T."/>
            <person name="Ambrose B.A."/>
            <person name="Ashton N.W."/>
            <person name="Axtell M.J."/>
            <person name="Barker E."/>
            <person name="Barker M.S."/>
            <person name="Bennetzen J.L."/>
            <person name="Bonawitz N.D."/>
            <person name="Chapple C."/>
            <person name="Cheng C."/>
            <person name="Correa L.G."/>
            <person name="Dacre M."/>
            <person name="DeBarry J."/>
            <person name="Dreyer I."/>
            <person name="Elias M."/>
            <person name="Engstrom E.M."/>
            <person name="Estelle M."/>
            <person name="Feng L."/>
            <person name="Finet C."/>
            <person name="Floyd S.K."/>
            <person name="Frommer W.B."/>
            <person name="Fujita T."/>
            <person name="Gramzow L."/>
            <person name="Gutensohn M."/>
            <person name="Harholt J."/>
            <person name="Hattori M."/>
            <person name="Heyl A."/>
            <person name="Hirai T."/>
            <person name="Hiwatashi Y."/>
            <person name="Ishikawa M."/>
            <person name="Iwata M."/>
            <person name="Karol K.G."/>
            <person name="Koehler B."/>
            <person name="Kolukisaoglu U."/>
            <person name="Kubo M."/>
            <person name="Kurata T."/>
            <person name="Lalonde S."/>
            <person name="Li K."/>
            <person name="Li Y."/>
            <person name="Litt A."/>
            <person name="Lyons E."/>
            <person name="Manning G."/>
            <person name="Maruyama T."/>
            <person name="Michael T.P."/>
            <person name="Mikami K."/>
            <person name="Miyazaki S."/>
            <person name="Morinaga S."/>
            <person name="Murata T."/>
            <person name="Mueller-Roeber B."/>
            <person name="Nelson D.R."/>
            <person name="Obara M."/>
            <person name="Oguri Y."/>
            <person name="Olmstead R.G."/>
            <person name="Onodera N."/>
            <person name="Petersen B.L."/>
            <person name="Pils B."/>
            <person name="Prigge M."/>
            <person name="Rensing S.A."/>
            <person name="Riano-Pachon D.M."/>
            <person name="Roberts A.W."/>
            <person name="Sato Y."/>
            <person name="Scheller H.V."/>
            <person name="Schulz B."/>
            <person name="Schulz C."/>
            <person name="Shakirov E.V."/>
            <person name="Shibagaki N."/>
            <person name="Shinohara N."/>
            <person name="Shippen D.E."/>
            <person name="Soerensen I."/>
            <person name="Sotooka R."/>
            <person name="Sugimoto N."/>
            <person name="Sugita M."/>
            <person name="Sumikawa N."/>
            <person name="Tanurdzic M."/>
            <person name="Theissen G."/>
            <person name="Ulvskov P."/>
            <person name="Wakazuki S."/>
            <person name="Weng J.K."/>
            <person name="Willats W.W."/>
            <person name="Wipf D."/>
            <person name="Wolf P.G."/>
            <person name="Yang L."/>
            <person name="Zimmer A.D."/>
            <person name="Zhu Q."/>
            <person name="Mitros T."/>
            <person name="Hellsten U."/>
            <person name="Loque D."/>
            <person name="Otillar R."/>
            <person name="Salamov A."/>
            <person name="Schmutz J."/>
            <person name="Shapiro H."/>
            <person name="Lindquist E."/>
            <person name="Lucas S."/>
            <person name="Rokhsar D."/>
            <person name="Grigoriev I.V."/>
        </authorList>
    </citation>
    <scope>NUCLEOTIDE SEQUENCE [LARGE SCALE GENOMIC DNA]</scope>
</reference>
<dbReference type="InterPro" id="IPR046960">
    <property type="entry name" value="PPR_At4g14850-like_plant"/>
</dbReference>
<dbReference type="EMBL" id="GL377619">
    <property type="protein sequence ID" value="EFJ16475.1"/>
    <property type="molecule type" value="Genomic_DNA"/>
</dbReference>
<dbReference type="PANTHER" id="PTHR47926">
    <property type="entry name" value="PENTATRICOPEPTIDE REPEAT-CONTAINING PROTEIN"/>
    <property type="match status" value="1"/>
</dbReference>
<dbReference type="InterPro" id="IPR011990">
    <property type="entry name" value="TPR-like_helical_dom_sf"/>
</dbReference>
<accession>D8SH79</accession>
<dbReference type="NCBIfam" id="TIGR00756">
    <property type="entry name" value="PPR"/>
    <property type="match status" value="3"/>
</dbReference>
<name>D8SH79_SELML</name>
<evidence type="ECO:0008006" key="5">
    <source>
        <dbReference type="Google" id="ProtNLM"/>
    </source>
</evidence>
<dbReference type="Proteomes" id="UP000001514">
    <property type="component" value="Unassembled WGS sequence"/>
</dbReference>
<dbReference type="PROSITE" id="PS51375">
    <property type="entry name" value="PPR"/>
    <property type="match status" value="3"/>
</dbReference>
<dbReference type="KEGG" id="smo:SELMODRAFT_116484"/>
<feature type="repeat" description="PPR" evidence="2">
    <location>
        <begin position="25"/>
        <end position="59"/>
    </location>
</feature>
<feature type="repeat" description="PPR" evidence="2">
    <location>
        <begin position="234"/>
        <end position="268"/>
    </location>
</feature>
<keyword evidence="4" id="KW-1185">Reference proteome</keyword>
<dbReference type="FunFam" id="1.25.40.10:FF:000158">
    <property type="entry name" value="pentatricopeptide repeat-containing protein At2g33680"/>
    <property type="match status" value="1"/>
</dbReference>
<dbReference type="GO" id="GO:0003723">
    <property type="term" value="F:RNA binding"/>
    <property type="evidence" value="ECO:0007669"/>
    <property type="project" value="InterPro"/>
</dbReference>
<evidence type="ECO:0000313" key="3">
    <source>
        <dbReference type="EMBL" id="EFJ16475.1"/>
    </source>
</evidence>
<gene>
    <name evidence="3" type="ORF">SELMODRAFT_116484</name>
</gene>
<dbReference type="HOGENOM" id="CLU_002706_0_0_1"/>
<proteinExistence type="predicted"/>
<dbReference type="InterPro" id="IPR002885">
    <property type="entry name" value="PPR_rpt"/>
</dbReference>
<evidence type="ECO:0000256" key="1">
    <source>
        <dbReference type="ARBA" id="ARBA00022737"/>
    </source>
</evidence>
<dbReference type="Gene3D" id="1.25.40.10">
    <property type="entry name" value="Tetratricopeptide repeat domain"/>
    <property type="match status" value="4"/>
</dbReference>
<dbReference type="InParanoid" id="D8SH79"/>
<dbReference type="Gramene" id="EFJ16475">
    <property type="protein sequence ID" value="EFJ16475"/>
    <property type="gene ID" value="SELMODRAFT_116484"/>
</dbReference>
<keyword evidence="1" id="KW-0677">Repeat</keyword>
<dbReference type="AlphaFoldDB" id="D8SH79"/>
<organism evidence="4">
    <name type="scientific">Selaginella moellendorffii</name>
    <name type="common">Spikemoss</name>
    <dbReference type="NCBI Taxonomy" id="88036"/>
    <lineage>
        <taxon>Eukaryota</taxon>
        <taxon>Viridiplantae</taxon>
        <taxon>Streptophyta</taxon>
        <taxon>Embryophyta</taxon>
        <taxon>Tracheophyta</taxon>
        <taxon>Lycopodiopsida</taxon>
        <taxon>Selaginellales</taxon>
        <taxon>Selaginellaceae</taxon>
        <taxon>Selaginella</taxon>
    </lineage>
</organism>
<sequence>MLAAYARNGHLQETKEMFDRMPAKNVVTWNAMLAAYSQNGHAREALTLLRAMWQEGIRATEVTWICALDACGKLAGLAQGVQAYRLVKESGCESFKVSNAAITMFARCGAMGNARDVFESMPSVSRGLVTWTAMITAHGQCNEPREALLVFQIACLEGIKADGIAFVSVLGACGDEGNLAKGRAIHRLLDNATINRRDGHIDNALIAMYSKCGCFLETAELLFFDGDHDRGINNVVSWNALMAAFLSNRKERRALDLFKQMDLEGISPNSISLLIALDACARLLALDEGRTIHEHAVAISVAVHSPVKLATALITLYGRCGHVADAWSVFAGRTIAARENWNTYTWTAMMAALASGGQHGEAVNLFQRMGQEGFQPDLVALGINFLACSHAGMIDQARSCFASIDRDYGITASPELFVSMLDVLGRSGGVPEARELIESIPVGARADGWGALLGSCGIHGDSLTASLAAAGASSSSAYVQLASLYRQQL</sequence>
<evidence type="ECO:0000256" key="2">
    <source>
        <dbReference type="PROSITE-ProRule" id="PRU00708"/>
    </source>
</evidence>
<dbReference type="PANTHER" id="PTHR47926:SF533">
    <property type="entry name" value="DYW DOMAIN-CONTAINING PROTEIN"/>
    <property type="match status" value="1"/>
</dbReference>
<dbReference type="Pfam" id="PF01535">
    <property type="entry name" value="PPR"/>
    <property type="match status" value="2"/>
</dbReference>
<protein>
    <recommendedName>
        <fullName evidence="5">Pentacotripeptide-repeat region of PRORP domain-containing protein</fullName>
    </recommendedName>
</protein>
<dbReference type="GO" id="GO:0048731">
    <property type="term" value="P:system development"/>
    <property type="evidence" value="ECO:0007669"/>
    <property type="project" value="UniProtKB-ARBA"/>
</dbReference>